<protein>
    <submittedName>
        <fullName evidence="1">Uncharacterized protein</fullName>
    </submittedName>
</protein>
<organism evidence="1 2">
    <name type="scientific">Lysinibacillus xylanilyticus</name>
    <dbReference type="NCBI Taxonomy" id="582475"/>
    <lineage>
        <taxon>Bacteria</taxon>
        <taxon>Bacillati</taxon>
        <taxon>Bacillota</taxon>
        <taxon>Bacilli</taxon>
        <taxon>Bacillales</taxon>
        <taxon>Bacillaceae</taxon>
        <taxon>Lysinibacillus</taxon>
    </lineage>
</organism>
<evidence type="ECO:0000313" key="2">
    <source>
        <dbReference type="Proteomes" id="UP001558534"/>
    </source>
</evidence>
<evidence type="ECO:0000313" key="1">
    <source>
        <dbReference type="EMBL" id="MEX3744020.1"/>
    </source>
</evidence>
<dbReference type="RefSeq" id="WP_368635035.1">
    <property type="nucleotide sequence ID" value="NZ_JBFRHK010000001.1"/>
</dbReference>
<dbReference type="Proteomes" id="UP001558534">
    <property type="component" value="Unassembled WGS sequence"/>
</dbReference>
<accession>A0ABV3VSZ3</accession>
<comment type="caution">
    <text evidence="1">The sequence shown here is derived from an EMBL/GenBank/DDBJ whole genome shotgun (WGS) entry which is preliminary data.</text>
</comment>
<keyword evidence="2" id="KW-1185">Reference proteome</keyword>
<gene>
    <name evidence="1" type="ORF">AB1300_02605</name>
</gene>
<dbReference type="EMBL" id="JBFRHK010000001">
    <property type="protein sequence ID" value="MEX3744020.1"/>
    <property type="molecule type" value="Genomic_DNA"/>
</dbReference>
<reference evidence="1 2" key="1">
    <citation type="submission" date="2024-07" db="EMBL/GenBank/DDBJ databases">
        <title>Characterization of a bacterium isolated from hydrolysated instant sea cucumber by whole-genome sequencing and metabolomics.</title>
        <authorList>
            <person name="Luo X."/>
            <person name="Zhang Z."/>
            <person name="Zheng Z."/>
            <person name="Zhang W."/>
            <person name="Ming T."/>
            <person name="Jiao L."/>
            <person name="Su X."/>
            <person name="Kong F."/>
            <person name="Xu J."/>
        </authorList>
    </citation>
    <scope>NUCLEOTIDE SEQUENCE [LARGE SCALE GENOMIC DNA]</scope>
    <source>
        <strain evidence="1 2">XL-2024</strain>
    </source>
</reference>
<proteinExistence type="predicted"/>
<name>A0ABV3VSZ3_9BACI</name>
<sequence length="156" mass="18828">MKYEFWIIASITELVDYPDEQSDEYTPQENFQEIMDALDICVPINEIYEHYYNQPVHTGHVLVFANKLQPDTCIVFDTYRDPTDQHDMIQFGWRVSAKKANLSIRQLSRRFYDECEDAVRYEEGQSVLYKVLQEGRYPRKLYYNKVFEQQIKRYLV</sequence>